<evidence type="ECO:0000256" key="1">
    <source>
        <dbReference type="ARBA" id="ARBA00005578"/>
    </source>
</evidence>
<dbReference type="InterPro" id="IPR036065">
    <property type="entry name" value="BolA-like_sf"/>
</dbReference>
<dbReference type="SUPFAM" id="SSF82657">
    <property type="entry name" value="BolA-like"/>
    <property type="match status" value="1"/>
</dbReference>
<dbReference type="RefSeq" id="WP_013346934.1">
    <property type="nucleotide sequence ID" value="NC_014541.1"/>
</dbReference>
<dbReference type="PIRSF" id="PIRSF003113">
    <property type="entry name" value="BolA"/>
    <property type="match status" value="1"/>
</dbReference>
<protein>
    <submittedName>
        <fullName evidence="3">BolA family protein</fullName>
    </submittedName>
</protein>
<dbReference type="AlphaFoldDB" id="E1SMB9"/>
<dbReference type="Pfam" id="PF01722">
    <property type="entry name" value="BolA"/>
    <property type="match status" value="1"/>
</dbReference>
<dbReference type="eggNOG" id="COG5007">
    <property type="taxonomic scope" value="Bacteria"/>
</dbReference>
<dbReference type="InterPro" id="IPR002634">
    <property type="entry name" value="BolA"/>
</dbReference>
<dbReference type="Gene3D" id="3.30.300.90">
    <property type="entry name" value="BolA-like"/>
    <property type="match status" value="1"/>
</dbReference>
<dbReference type="PANTHER" id="PTHR46229:SF4">
    <property type="entry name" value="ACID STRESS PROTEIN IBAG"/>
    <property type="match status" value="1"/>
</dbReference>
<dbReference type="HOGENOM" id="CLU_109462_4_1_6"/>
<dbReference type="Proteomes" id="UP000006683">
    <property type="component" value="Chromosome"/>
</dbReference>
<evidence type="ECO:0000313" key="4">
    <source>
        <dbReference type="Proteomes" id="UP000006683"/>
    </source>
</evidence>
<gene>
    <name evidence="3" type="ordered locus">Fbal_3430</name>
</gene>
<dbReference type="STRING" id="550540.Fbal_3430"/>
<reference evidence="3 4" key="1">
    <citation type="journal article" date="2010" name="Stand. Genomic Sci.">
        <title>Complete genome sequence of Ferrimonas balearica type strain (PAT).</title>
        <authorList>
            <person name="Nolan M."/>
            <person name="Sikorski J."/>
            <person name="Davenport K."/>
            <person name="Lucas S."/>
            <person name="Glavina Del Rio T."/>
            <person name="Tice H."/>
            <person name="Cheng J."/>
            <person name="Goodwin L."/>
            <person name="Pitluck S."/>
            <person name="Liolios K."/>
            <person name="Ivanova N."/>
            <person name="Mavromatis K."/>
            <person name="Ovchinnikova G."/>
            <person name="Pati A."/>
            <person name="Chen A."/>
            <person name="Palaniappan K."/>
            <person name="Land M."/>
            <person name="Hauser L."/>
            <person name="Chang Y."/>
            <person name="Jeffries C."/>
            <person name="Tapia R."/>
            <person name="Brettin T."/>
            <person name="Detter J."/>
            <person name="Han C."/>
            <person name="Yasawong M."/>
            <person name="Rohde M."/>
            <person name="Tindall B."/>
            <person name="Goker M."/>
            <person name="Woyke T."/>
            <person name="Bristow J."/>
            <person name="Eisen J."/>
            <person name="Markowitz V."/>
            <person name="Hugenholtz P."/>
            <person name="Kyrpides N."/>
            <person name="Klenk H."/>
            <person name="Lapidus A."/>
        </authorList>
    </citation>
    <scope>NUCLEOTIDE SEQUENCE [LARGE SCALE GENOMIC DNA]</scope>
    <source>
        <strain evidence="4">DSM 9799 / CCM 4581 / KCTC 23876 / PAT</strain>
    </source>
</reference>
<dbReference type="EMBL" id="CP002209">
    <property type="protein sequence ID" value="ADN77628.1"/>
    <property type="molecule type" value="Genomic_DNA"/>
</dbReference>
<dbReference type="InterPro" id="IPR050961">
    <property type="entry name" value="BolA/IbaG_stress_morph_reg"/>
</dbReference>
<name>E1SMB9_FERBD</name>
<sequence>MEPKEIEARLQAAMTLAEVRVTADGSHYTILAVGDCFDGLTKVRRQQSVYAPLMDKVTDGTLHALTIKAFTPAEWQREKIFNG</sequence>
<dbReference type="GeneID" id="67183644"/>
<dbReference type="KEGG" id="fbl:Fbal_3430"/>
<dbReference type="PANTHER" id="PTHR46229">
    <property type="entry name" value="BOLA TRANSCRIPTION REGULATOR"/>
    <property type="match status" value="1"/>
</dbReference>
<evidence type="ECO:0000313" key="3">
    <source>
        <dbReference type="EMBL" id="ADN77628.1"/>
    </source>
</evidence>
<organism evidence="3 4">
    <name type="scientific">Ferrimonas balearica (strain DSM 9799 / CCM 4581 / KCTC 23876 / PAT)</name>
    <dbReference type="NCBI Taxonomy" id="550540"/>
    <lineage>
        <taxon>Bacteria</taxon>
        <taxon>Pseudomonadati</taxon>
        <taxon>Pseudomonadota</taxon>
        <taxon>Gammaproteobacteria</taxon>
        <taxon>Alteromonadales</taxon>
        <taxon>Ferrimonadaceae</taxon>
        <taxon>Ferrimonas</taxon>
    </lineage>
</organism>
<accession>E1SMB9</accession>
<proteinExistence type="inferred from homology"/>
<evidence type="ECO:0000256" key="2">
    <source>
        <dbReference type="RuleBase" id="RU003860"/>
    </source>
</evidence>
<comment type="similarity">
    <text evidence="1 2">Belongs to the BolA/IbaG family.</text>
</comment>
<keyword evidence="4" id="KW-1185">Reference proteome</keyword>
<dbReference type="OrthoDB" id="9812890at2"/>